<sequence>MKAYLANGLFSMGDRLVNELLASEIRKEIPEIELYVPQENDAINDKHAFANSLAIADADMNKLQESDVLIAVLDGIEIDSGVAAEIGVFSTSGRPIIALFSDVRQLGRDNREKINALIEDGTENQFIYRNLFVVGLIKRNGVIVSTVTEVVENVKKYLREEVL</sequence>
<protein>
    <submittedName>
        <fullName evidence="1">Nucleoside 2-deoxyribosyltransferase</fullName>
    </submittedName>
</protein>
<dbReference type="PANTHER" id="PTHR15364:SF0">
    <property type="entry name" value="2'-DEOXYNUCLEOSIDE 5'-PHOSPHATE N-HYDROLASE 1"/>
    <property type="match status" value="1"/>
</dbReference>
<dbReference type="SUPFAM" id="SSF52309">
    <property type="entry name" value="N-(deoxy)ribosyltransferase-like"/>
    <property type="match status" value="1"/>
</dbReference>
<accession>A0ABT8GPY0</accession>
<organism evidence="1 2">
    <name type="scientific">Ureibacillus aquaedulcis</name>
    <dbReference type="NCBI Taxonomy" id="3058421"/>
    <lineage>
        <taxon>Bacteria</taxon>
        <taxon>Bacillati</taxon>
        <taxon>Bacillota</taxon>
        <taxon>Bacilli</taxon>
        <taxon>Bacillales</taxon>
        <taxon>Caryophanaceae</taxon>
        <taxon>Ureibacillus</taxon>
    </lineage>
</organism>
<dbReference type="Pfam" id="PF05014">
    <property type="entry name" value="Nuc_deoxyrib_tr"/>
    <property type="match status" value="1"/>
</dbReference>
<dbReference type="RefSeq" id="WP_301137724.1">
    <property type="nucleotide sequence ID" value="NZ_JAUHTQ010000004.1"/>
</dbReference>
<gene>
    <name evidence="1" type="ORF">QYB95_07690</name>
</gene>
<evidence type="ECO:0000313" key="2">
    <source>
        <dbReference type="Proteomes" id="UP001172743"/>
    </source>
</evidence>
<dbReference type="Gene3D" id="3.40.50.450">
    <property type="match status" value="1"/>
</dbReference>
<dbReference type="InterPro" id="IPR051239">
    <property type="entry name" value="2'-dNMP_N-hydrolase"/>
</dbReference>
<dbReference type="EMBL" id="JAUHTQ010000004">
    <property type="protein sequence ID" value="MDN4493414.1"/>
    <property type="molecule type" value="Genomic_DNA"/>
</dbReference>
<proteinExistence type="predicted"/>
<dbReference type="Proteomes" id="UP001172743">
    <property type="component" value="Unassembled WGS sequence"/>
</dbReference>
<reference evidence="1" key="1">
    <citation type="submission" date="2023-07" db="EMBL/GenBank/DDBJ databases">
        <title>Ureibacillus sp. isolated from freshwater well.</title>
        <authorList>
            <person name="Kirdat K."/>
            <person name="Bhatt A."/>
            <person name="Teware R."/>
            <person name="Bhavsar Y."/>
            <person name="Yadav A."/>
        </authorList>
    </citation>
    <scope>NUCLEOTIDE SEQUENCE</scope>
    <source>
        <strain evidence="1">BA0131</strain>
    </source>
</reference>
<dbReference type="InterPro" id="IPR007710">
    <property type="entry name" value="Nucleoside_deoxyribTrfase"/>
</dbReference>
<comment type="caution">
    <text evidence="1">The sequence shown here is derived from an EMBL/GenBank/DDBJ whole genome shotgun (WGS) entry which is preliminary data.</text>
</comment>
<keyword evidence="2" id="KW-1185">Reference proteome</keyword>
<dbReference type="PANTHER" id="PTHR15364">
    <property type="entry name" value="2'-DEOXYNUCLEOSIDE 5'-PHOSPHATE N-HYDROLASE 1"/>
    <property type="match status" value="1"/>
</dbReference>
<evidence type="ECO:0000313" key="1">
    <source>
        <dbReference type="EMBL" id="MDN4493414.1"/>
    </source>
</evidence>
<name>A0ABT8GPY0_9BACL</name>